<dbReference type="PANTHER" id="PTHR46487:SF1">
    <property type="entry name" value="DNA REPAIR PROTEIN XRCC3"/>
    <property type="match status" value="1"/>
</dbReference>
<evidence type="ECO:0000256" key="4">
    <source>
        <dbReference type="ARBA" id="ARBA00022840"/>
    </source>
</evidence>
<dbReference type="GO" id="GO:0071140">
    <property type="term" value="P:resolution of mitotic recombination intermediates"/>
    <property type="evidence" value="ECO:0007669"/>
    <property type="project" value="TreeGrafter"/>
</dbReference>
<evidence type="ECO:0000259" key="7">
    <source>
        <dbReference type="PROSITE" id="PS50162"/>
    </source>
</evidence>
<keyword evidence="4" id="KW-0067">ATP-binding</keyword>
<evidence type="ECO:0000256" key="3">
    <source>
        <dbReference type="ARBA" id="ARBA00022763"/>
    </source>
</evidence>
<keyword evidence="2" id="KW-0547">Nucleotide-binding</keyword>
<dbReference type="GO" id="GO:0000400">
    <property type="term" value="F:four-way junction DNA binding"/>
    <property type="evidence" value="ECO:0007669"/>
    <property type="project" value="TreeGrafter"/>
</dbReference>
<protein>
    <recommendedName>
        <fullName evidence="7">RecA family profile 1 domain-containing protein</fullName>
    </recommendedName>
</protein>
<dbReference type="SUPFAM" id="SSF52540">
    <property type="entry name" value="P-loop containing nucleoside triphosphate hydrolases"/>
    <property type="match status" value="1"/>
</dbReference>
<gene>
    <name evidence="8" type="ORF">QLX08_002536</name>
</gene>
<keyword evidence="3" id="KW-0227">DNA damage</keyword>
<dbReference type="InterPro" id="IPR047348">
    <property type="entry name" value="XRCC3-like_C"/>
</dbReference>
<keyword evidence="6" id="KW-0539">Nucleus</keyword>
<keyword evidence="9" id="KW-1185">Reference proteome</keyword>
<feature type="domain" description="RecA family profile 1" evidence="7">
    <location>
        <begin position="14"/>
        <end position="186"/>
    </location>
</feature>
<dbReference type="GO" id="GO:0090656">
    <property type="term" value="P:t-circle formation"/>
    <property type="evidence" value="ECO:0007669"/>
    <property type="project" value="TreeGrafter"/>
</dbReference>
<dbReference type="EMBL" id="JAWNGG020000035">
    <property type="protein sequence ID" value="KAK9306894.1"/>
    <property type="molecule type" value="Genomic_DNA"/>
</dbReference>
<sequence>MENYFVNAKIIKECEKFLTTGCSKFDKLLQGGITTRGITQIYGAASTGKTQLALQLCLTVQLPIREGGFAAGAIYICTESVFPSRRLQELIQKLEITKKYGINGDSVFVEHISTIEKLEICLLHRIPILMSAKKIGLIIIDSIAAPYRVEDWNDESNNRAKSLRTIGQQLHKLCRNNICVVCINQVAAVIHSSILNDNLTVRPTLGATWLSMITSSIEFYRIDSMRYACVRLSSNLPEITIPFKIQGCGIQAIS</sequence>
<dbReference type="GO" id="GO:0000722">
    <property type="term" value="P:telomere maintenance via recombination"/>
    <property type="evidence" value="ECO:0007669"/>
    <property type="project" value="TreeGrafter"/>
</dbReference>
<dbReference type="GO" id="GO:0045003">
    <property type="term" value="P:double-strand break repair via synthesis-dependent strand annealing"/>
    <property type="evidence" value="ECO:0007669"/>
    <property type="project" value="TreeGrafter"/>
</dbReference>
<dbReference type="GO" id="GO:0140664">
    <property type="term" value="F:ATP-dependent DNA damage sensor activity"/>
    <property type="evidence" value="ECO:0007669"/>
    <property type="project" value="InterPro"/>
</dbReference>
<dbReference type="InterPro" id="IPR020588">
    <property type="entry name" value="RecA_ATP-bd"/>
</dbReference>
<evidence type="ECO:0000256" key="2">
    <source>
        <dbReference type="ARBA" id="ARBA00022741"/>
    </source>
</evidence>
<dbReference type="PROSITE" id="PS50162">
    <property type="entry name" value="RECA_2"/>
    <property type="match status" value="1"/>
</dbReference>
<dbReference type="InterPro" id="IPR027417">
    <property type="entry name" value="P-loop_NTPase"/>
</dbReference>
<comment type="caution">
    <text evidence="8">The sequence shown here is derived from an EMBL/GenBank/DDBJ whole genome shotgun (WGS) entry which is preliminary data.</text>
</comment>
<keyword evidence="5" id="KW-0234">DNA repair</keyword>
<dbReference type="PANTHER" id="PTHR46487">
    <property type="entry name" value="DNA REPAIR PROTEIN XRCC3"/>
    <property type="match status" value="1"/>
</dbReference>
<dbReference type="Proteomes" id="UP001432146">
    <property type="component" value="Unassembled WGS sequence"/>
</dbReference>
<evidence type="ECO:0000256" key="5">
    <source>
        <dbReference type="ARBA" id="ARBA00023204"/>
    </source>
</evidence>
<dbReference type="GO" id="GO:0033065">
    <property type="term" value="C:Rad51C-XRCC3 complex"/>
    <property type="evidence" value="ECO:0007669"/>
    <property type="project" value="TreeGrafter"/>
</dbReference>
<evidence type="ECO:0000256" key="6">
    <source>
        <dbReference type="ARBA" id="ARBA00023242"/>
    </source>
</evidence>
<evidence type="ECO:0000313" key="8">
    <source>
        <dbReference type="EMBL" id="KAK9306894.1"/>
    </source>
</evidence>
<dbReference type="InterPro" id="IPR013632">
    <property type="entry name" value="Rad51_C"/>
</dbReference>
<evidence type="ECO:0000256" key="1">
    <source>
        <dbReference type="ARBA" id="ARBA00004123"/>
    </source>
</evidence>
<dbReference type="Pfam" id="PF08423">
    <property type="entry name" value="Rad51"/>
    <property type="match status" value="1"/>
</dbReference>
<dbReference type="GO" id="GO:0005657">
    <property type="term" value="C:replication fork"/>
    <property type="evidence" value="ECO:0007669"/>
    <property type="project" value="TreeGrafter"/>
</dbReference>
<dbReference type="GO" id="GO:0005524">
    <property type="term" value="F:ATP binding"/>
    <property type="evidence" value="ECO:0007669"/>
    <property type="project" value="UniProtKB-KW"/>
</dbReference>
<reference evidence="8 9" key="1">
    <citation type="submission" date="2024-05" db="EMBL/GenBank/DDBJ databases">
        <title>The nuclear and mitochondrial genome assemblies of Tetragonisca angustula (Apidae: Meliponini), a tiny yet remarkable pollinator in the Neotropics.</title>
        <authorList>
            <person name="Ferrari R."/>
            <person name="Ricardo P.C."/>
            <person name="Dias F.C."/>
            <person name="Araujo N.S."/>
            <person name="Soares D.O."/>
            <person name="Zhou Q.-S."/>
            <person name="Zhu C.-D."/>
            <person name="Coutinho L."/>
            <person name="Airas M.C."/>
            <person name="Batista T.M."/>
        </authorList>
    </citation>
    <scope>NUCLEOTIDE SEQUENCE [LARGE SCALE GENOMIC DNA]</scope>
    <source>
        <strain evidence="8">ASF017062</strain>
        <tissue evidence="8">Abdomen</tissue>
    </source>
</reference>
<dbReference type="Gene3D" id="3.40.50.300">
    <property type="entry name" value="P-loop containing nucleotide triphosphate hydrolases"/>
    <property type="match status" value="1"/>
</dbReference>
<dbReference type="AlphaFoldDB" id="A0AAW1AA39"/>
<accession>A0AAW1AA39</accession>
<evidence type="ECO:0000313" key="9">
    <source>
        <dbReference type="Proteomes" id="UP001432146"/>
    </source>
</evidence>
<proteinExistence type="predicted"/>
<name>A0AAW1AA39_9HYME</name>
<dbReference type="CDD" id="cd19491">
    <property type="entry name" value="XRCC3"/>
    <property type="match status" value="1"/>
</dbReference>
<comment type="subcellular location">
    <subcellularLocation>
        <location evidence="1">Nucleus</location>
    </subcellularLocation>
</comment>
<organism evidence="8 9">
    <name type="scientific">Tetragonisca angustula</name>
    <dbReference type="NCBI Taxonomy" id="166442"/>
    <lineage>
        <taxon>Eukaryota</taxon>
        <taxon>Metazoa</taxon>
        <taxon>Ecdysozoa</taxon>
        <taxon>Arthropoda</taxon>
        <taxon>Hexapoda</taxon>
        <taxon>Insecta</taxon>
        <taxon>Pterygota</taxon>
        <taxon>Neoptera</taxon>
        <taxon>Endopterygota</taxon>
        <taxon>Hymenoptera</taxon>
        <taxon>Apocrita</taxon>
        <taxon>Aculeata</taxon>
        <taxon>Apoidea</taxon>
        <taxon>Anthophila</taxon>
        <taxon>Apidae</taxon>
        <taxon>Tetragonisca</taxon>
    </lineage>
</organism>